<dbReference type="PANTHER" id="PTHR21248:SF22">
    <property type="entry name" value="PHOSPHOLIPASE D"/>
    <property type="match status" value="1"/>
</dbReference>
<dbReference type="EMBL" id="CAJNNW010003499">
    <property type="protein sequence ID" value="CAE8645444.1"/>
    <property type="molecule type" value="Genomic_DNA"/>
</dbReference>
<dbReference type="GO" id="GO:0003824">
    <property type="term" value="F:catalytic activity"/>
    <property type="evidence" value="ECO:0007669"/>
    <property type="project" value="InterPro"/>
</dbReference>
<dbReference type="PROSITE" id="PS50035">
    <property type="entry name" value="PLD"/>
    <property type="match status" value="2"/>
</dbReference>
<accession>A0A813FTY9</accession>
<dbReference type="OMA" id="CDLAEWG"/>
<evidence type="ECO:0000313" key="4">
    <source>
        <dbReference type="Proteomes" id="UP000654075"/>
    </source>
</evidence>
<feature type="domain" description="PLD phosphodiesterase" evidence="1">
    <location>
        <begin position="153"/>
        <end position="180"/>
    </location>
</feature>
<dbReference type="Proteomes" id="UP000654075">
    <property type="component" value="Unassembled WGS sequence"/>
</dbReference>
<gene>
    <name evidence="2" type="ORF">PGLA1383_LOCUS34973</name>
    <name evidence="3" type="ORF">PGLA2088_LOCUS3911</name>
</gene>
<protein>
    <recommendedName>
        <fullName evidence="1">PLD phosphodiesterase domain-containing protein</fullName>
    </recommendedName>
</protein>
<sequence length="581" mass="64091">MAGLSYVGEATVEAMRRDRPDLQGTCWNVTWGKVVGEVLQTPPKNFLVKDSIGNHTHSDFLPKRMYDIIVRAERWVDITSLSTPTGKFVDYFSKALKKLHDTGRPVTIRILFGNIIANPTNVHEVLQQLKSELPEDTALKIWVGSSRVGVTVESTWNHSKIIAVDGQYLLQGGHNLWDKHYLQKDPMHDVSVELEGPVARDGHIFANWMWQFFSSIDGVLFEDGVIFDGRLPVKTFVDGDPTRVQLSRFPDSISREAPQYEAKCSFNPQPAVGAAKIISLGRYGKLQINSAPTNPSDAGIEAMLASACKSIRIAQQDIGPLAVPVSFVTVPFPGGVWPTKYLQAIGGALCRGVDVHIVVSNPYSVPGGAKMAQYGNGWTCVDVGGMLVKVAMESNPEVSVEKMSQLVRSHLQVSYIRSNSTSKDWPSGEHVGNHSKVIIVDEIAYYIGSQNLYIANLAEWGLILDDEVQTAQFMEHYWKPMWKQTRPAEDCPADAVMARASSDWPQYDPSSLEARTLTATAKMKDFIFDAVTVDSEEAEAFFANLGLDVDVKGILASIAEGQDDKKNKPGPVQYSRCCAVQ</sequence>
<feature type="domain" description="PLD phosphodiesterase" evidence="1">
    <location>
        <begin position="429"/>
        <end position="456"/>
    </location>
</feature>
<dbReference type="InterPro" id="IPR001736">
    <property type="entry name" value="PLipase_D/transphosphatidylase"/>
</dbReference>
<dbReference type="EMBL" id="CAJNNV010026124">
    <property type="protein sequence ID" value="CAE8617310.1"/>
    <property type="molecule type" value="Genomic_DNA"/>
</dbReference>
<dbReference type="SMART" id="SM00155">
    <property type="entry name" value="PLDc"/>
    <property type="match status" value="2"/>
</dbReference>
<dbReference type="OrthoDB" id="36970at2759"/>
<dbReference type="SUPFAM" id="SSF56024">
    <property type="entry name" value="Phospholipase D/nuclease"/>
    <property type="match status" value="2"/>
</dbReference>
<dbReference type="Proteomes" id="UP000626109">
    <property type="component" value="Unassembled WGS sequence"/>
</dbReference>
<proteinExistence type="predicted"/>
<comment type="caution">
    <text evidence="2">The sequence shown here is derived from an EMBL/GenBank/DDBJ whole genome shotgun (WGS) entry which is preliminary data.</text>
</comment>
<reference evidence="2" key="1">
    <citation type="submission" date="2021-02" db="EMBL/GenBank/DDBJ databases">
        <authorList>
            <person name="Dougan E. K."/>
            <person name="Rhodes N."/>
            <person name="Thang M."/>
            <person name="Chan C."/>
        </authorList>
    </citation>
    <scope>NUCLEOTIDE SEQUENCE</scope>
</reference>
<dbReference type="Gene3D" id="3.30.870.10">
    <property type="entry name" value="Endonuclease Chain A"/>
    <property type="match status" value="2"/>
</dbReference>
<dbReference type="AlphaFoldDB" id="A0A813FTY9"/>
<dbReference type="PANTHER" id="PTHR21248">
    <property type="entry name" value="CARDIOLIPIN SYNTHASE"/>
    <property type="match status" value="1"/>
</dbReference>
<organism evidence="2 4">
    <name type="scientific">Polarella glacialis</name>
    <name type="common">Dinoflagellate</name>
    <dbReference type="NCBI Taxonomy" id="89957"/>
    <lineage>
        <taxon>Eukaryota</taxon>
        <taxon>Sar</taxon>
        <taxon>Alveolata</taxon>
        <taxon>Dinophyceae</taxon>
        <taxon>Suessiales</taxon>
        <taxon>Suessiaceae</taxon>
        <taxon>Polarella</taxon>
    </lineage>
</organism>
<keyword evidence="4" id="KW-1185">Reference proteome</keyword>
<evidence type="ECO:0000259" key="1">
    <source>
        <dbReference type="PROSITE" id="PS50035"/>
    </source>
</evidence>
<name>A0A813FTY9_POLGL</name>
<evidence type="ECO:0000313" key="3">
    <source>
        <dbReference type="EMBL" id="CAE8645444.1"/>
    </source>
</evidence>
<evidence type="ECO:0000313" key="2">
    <source>
        <dbReference type="EMBL" id="CAE8617310.1"/>
    </source>
</evidence>